<evidence type="ECO:0000256" key="1">
    <source>
        <dbReference type="SAM" id="Coils"/>
    </source>
</evidence>
<sequence>MQNRQTMMKPKTTATANFSADDDDDVMFVPVQPSTSANDSETDELSEWKGRALFLEQSVKGLEMENKELRHELGRTKNELMRLQKECEQACQERDREINRRRTIKQFEEEERRAHAIASASLADPVPLTADERGRQELMKRIGPPMRRVTVSAVAQSHSAHRTPATVGDAGTSTAAATTTTAVERVQHQQQGRHTFPSALSVFGEYMPTPRRRYYRRIGAAVTSDGTRWAPSSSSVSDISPMKRNAPQS</sequence>
<evidence type="ECO:0000313" key="3">
    <source>
        <dbReference type="Proteomes" id="UP000887572"/>
    </source>
</evidence>
<evidence type="ECO:0000256" key="2">
    <source>
        <dbReference type="SAM" id="MobiDB-lite"/>
    </source>
</evidence>
<evidence type="ECO:0000313" key="4">
    <source>
        <dbReference type="WBParaSite" id="Gr19_v10_g12540.t1"/>
    </source>
</evidence>
<keyword evidence="1" id="KW-0175">Coiled coil</keyword>
<feature type="region of interest" description="Disordered" evidence="2">
    <location>
        <begin position="1"/>
        <end position="45"/>
    </location>
</feature>
<feature type="coiled-coil region" evidence="1">
    <location>
        <begin position="52"/>
        <end position="100"/>
    </location>
</feature>
<accession>A0A914GZH5</accession>
<name>A0A914GZH5_GLORO</name>
<dbReference type="WBParaSite" id="Gr19_v10_g12540.t1">
    <property type="protein sequence ID" value="Gr19_v10_g12540.t1"/>
    <property type="gene ID" value="Gr19_v10_g12540"/>
</dbReference>
<dbReference type="Proteomes" id="UP000887572">
    <property type="component" value="Unplaced"/>
</dbReference>
<dbReference type="AlphaFoldDB" id="A0A914GZH5"/>
<organism evidence="3 4">
    <name type="scientific">Globodera rostochiensis</name>
    <name type="common">Golden nematode worm</name>
    <name type="synonym">Heterodera rostochiensis</name>
    <dbReference type="NCBI Taxonomy" id="31243"/>
    <lineage>
        <taxon>Eukaryota</taxon>
        <taxon>Metazoa</taxon>
        <taxon>Ecdysozoa</taxon>
        <taxon>Nematoda</taxon>
        <taxon>Chromadorea</taxon>
        <taxon>Rhabditida</taxon>
        <taxon>Tylenchina</taxon>
        <taxon>Tylenchomorpha</taxon>
        <taxon>Tylenchoidea</taxon>
        <taxon>Heteroderidae</taxon>
        <taxon>Heteroderinae</taxon>
        <taxon>Globodera</taxon>
    </lineage>
</organism>
<feature type="region of interest" description="Disordered" evidence="2">
    <location>
        <begin position="224"/>
        <end position="249"/>
    </location>
</feature>
<feature type="compositionally biased region" description="Polar residues" evidence="2">
    <location>
        <begin position="1"/>
        <end position="18"/>
    </location>
</feature>
<protein>
    <submittedName>
        <fullName evidence="4">Uncharacterized protein</fullName>
    </submittedName>
</protein>
<proteinExistence type="predicted"/>
<reference evidence="4" key="1">
    <citation type="submission" date="2022-11" db="UniProtKB">
        <authorList>
            <consortium name="WormBaseParasite"/>
        </authorList>
    </citation>
    <scope>IDENTIFICATION</scope>
</reference>
<keyword evidence="3" id="KW-1185">Reference proteome</keyword>